<protein>
    <submittedName>
        <fullName evidence="7">MFS transporter</fullName>
    </submittedName>
</protein>
<dbReference type="InterPro" id="IPR011701">
    <property type="entry name" value="MFS"/>
</dbReference>
<feature type="transmembrane region" description="Helical" evidence="5">
    <location>
        <begin position="120"/>
        <end position="139"/>
    </location>
</feature>
<feature type="transmembrane region" description="Helical" evidence="5">
    <location>
        <begin position="210"/>
        <end position="229"/>
    </location>
</feature>
<evidence type="ECO:0000313" key="7">
    <source>
        <dbReference type="EMBL" id="MEB2581207.1"/>
    </source>
</evidence>
<evidence type="ECO:0000256" key="2">
    <source>
        <dbReference type="ARBA" id="ARBA00022692"/>
    </source>
</evidence>
<comment type="caution">
    <text evidence="7">The sequence shown here is derived from an EMBL/GenBank/DDBJ whole genome shotgun (WGS) entry which is preliminary data.</text>
</comment>
<comment type="subcellular location">
    <subcellularLocation>
        <location evidence="1">Membrane</location>
        <topology evidence="1">Multi-pass membrane protein</topology>
    </subcellularLocation>
</comment>
<feature type="transmembrane region" description="Helical" evidence="5">
    <location>
        <begin position="355"/>
        <end position="373"/>
    </location>
</feature>
<reference evidence="7 8" key="1">
    <citation type="journal article" date="2023" name="Front. Microbiol.">
        <title>Genomic analyses of Burkholderia respiratory isolates indicates two evolutionarily distinct B. anthina clades.</title>
        <authorList>
            <person name="Pham A."/>
            <person name="Volmer J.G."/>
            <person name="Chambers D.C."/>
            <person name="Smith D.J."/>
            <person name="Reid D.W."/>
            <person name="Burr L."/>
            <person name="Wells T.J."/>
        </authorList>
    </citation>
    <scope>NUCLEOTIDE SEQUENCE [LARGE SCALE GENOMIC DNA]</scope>
    <source>
        <strain evidence="7 8">BCCIQ07A</strain>
    </source>
</reference>
<dbReference type="Gene3D" id="1.20.1250.20">
    <property type="entry name" value="MFS general substrate transporter like domains"/>
    <property type="match status" value="1"/>
</dbReference>
<dbReference type="RefSeq" id="WP_179231742.1">
    <property type="nucleotide sequence ID" value="NZ_JAWRKY010000009.1"/>
</dbReference>
<accession>A0ABU5WQM8</accession>
<evidence type="ECO:0000256" key="3">
    <source>
        <dbReference type="ARBA" id="ARBA00022989"/>
    </source>
</evidence>
<feature type="transmembrane region" description="Helical" evidence="5">
    <location>
        <begin position="90"/>
        <end position="113"/>
    </location>
</feature>
<evidence type="ECO:0000256" key="4">
    <source>
        <dbReference type="ARBA" id="ARBA00023136"/>
    </source>
</evidence>
<dbReference type="EMBL" id="JAWRLE010000032">
    <property type="protein sequence ID" value="MEB2581207.1"/>
    <property type="molecule type" value="Genomic_DNA"/>
</dbReference>
<gene>
    <name evidence="7" type="ORF">SB593_19870</name>
</gene>
<sequence>MPLSRRAPSAHLAAGARCIGGRMSTTDALTERLPPSVDIGTTLDDGPFTPMQRCVVLLAALAIVLDGFDGQLIGFAIPVLIREWGIARGAFAPAVAAGLVGMGIGSACAGIVADRFGRRRAVIGSVFLFGLATCAIGFAPDVATIAILRFCAGLGIGGALPTATTMTAEYTPARRRTMMVTATIVCVPLGGMLAGLFAHEVLPRYGWRGLFFAGGALPLVLGFVLVRALPESPRYLARRPARWPELGALLARMRRPVAPGTVFTDMKDARAPGGRGGFGALFAGGQARDTIALWCAFFMCLLAVYAAFSWLPTMLAASGLSVSVAGSGLTAYNLGGVIGALLCAWAIAHAGSRWPLALCSIGGAASAVWLMGVDASRHTGWLIVGLGLHGLFVNAVQSTMYALCAYIYPTAVRATGTASALAFGRLGAILSAFAGAIVITSGGAGAYLTMLAVAMGVVCVALLAVRRHIPRLSRAPAQPREGEELARTSS</sequence>
<feature type="transmembrane region" description="Helical" evidence="5">
    <location>
        <begin position="379"/>
        <end position="408"/>
    </location>
</feature>
<keyword evidence="2 5" id="KW-0812">Transmembrane</keyword>
<feature type="transmembrane region" description="Helical" evidence="5">
    <location>
        <begin position="145"/>
        <end position="166"/>
    </location>
</feature>
<dbReference type="PANTHER" id="PTHR23508">
    <property type="entry name" value="CARBOXYLIC ACID TRANSPORTER PROTEIN HOMOLOG"/>
    <property type="match status" value="1"/>
</dbReference>
<feature type="transmembrane region" description="Helical" evidence="5">
    <location>
        <begin position="331"/>
        <end position="348"/>
    </location>
</feature>
<name>A0ABU5WQM8_9BURK</name>
<dbReference type="InterPro" id="IPR020846">
    <property type="entry name" value="MFS_dom"/>
</dbReference>
<dbReference type="CDD" id="cd17365">
    <property type="entry name" value="MFS_PcaK_like"/>
    <property type="match status" value="1"/>
</dbReference>
<dbReference type="SUPFAM" id="SSF103473">
    <property type="entry name" value="MFS general substrate transporter"/>
    <property type="match status" value="1"/>
</dbReference>
<feature type="transmembrane region" description="Helical" evidence="5">
    <location>
        <begin position="445"/>
        <end position="465"/>
    </location>
</feature>
<dbReference type="PROSITE" id="PS00216">
    <property type="entry name" value="SUGAR_TRANSPORT_1"/>
    <property type="match status" value="1"/>
</dbReference>
<keyword evidence="4 5" id="KW-0472">Membrane</keyword>
<organism evidence="7 8">
    <name type="scientific">Burkholderia anthinoferrum</name>
    <dbReference type="NCBI Taxonomy" id="3090833"/>
    <lineage>
        <taxon>Bacteria</taxon>
        <taxon>Pseudomonadati</taxon>
        <taxon>Pseudomonadota</taxon>
        <taxon>Betaproteobacteria</taxon>
        <taxon>Burkholderiales</taxon>
        <taxon>Burkholderiaceae</taxon>
        <taxon>Burkholderia</taxon>
    </lineage>
</organism>
<feature type="transmembrane region" description="Helical" evidence="5">
    <location>
        <begin position="55"/>
        <end position="78"/>
    </location>
</feature>
<dbReference type="InterPro" id="IPR005829">
    <property type="entry name" value="Sugar_transporter_CS"/>
</dbReference>
<feature type="transmembrane region" description="Helical" evidence="5">
    <location>
        <begin position="420"/>
        <end position="439"/>
    </location>
</feature>
<evidence type="ECO:0000313" key="8">
    <source>
        <dbReference type="Proteomes" id="UP001304467"/>
    </source>
</evidence>
<proteinExistence type="predicted"/>
<feature type="transmembrane region" description="Helical" evidence="5">
    <location>
        <begin position="178"/>
        <end position="198"/>
    </location>
</feature>
<keyword evidence="8" id="KW-1185">Reference proteome</keyword>
<dbReference type="InterPro" id="IPR036259">
    <property type="entry name" value="MFS_trans_sf"/>
</dbReference>
<feature type="domain" description="Major facilitator superfamily (MFS) profile" evidence="6">
    <location>
        <begin position="55"/>
        <end position="473"/>
    </location>
</feature>
<evidence type="ECO:0000256" key="5">
    <source>
        <dbReference type="SAM" id="Phobius"/>
    </source>
</evidence>
<evidence type="ECO:0000259" key="6">
    <source>
        <dbReference type="PROSITE" id="PS50850"/>
    </source>
</evidence>
<dbReference type="Pfam" id="PF07690">
    <property type="entry name" value="MFS_1"/>
    <property type="match status" value="1"/>
</dbReference>
<dbReference type="Proteomes" id="UP001304467">
    <property type="component" value="Unassembled WGS sequence"/>
</dbReference>
<evidence type="ECO:0000256" key="1">
    <source>
        <dbReference type="ARBA" id="ARBA00004141"/>
    </source>
</evidence>
<dbReference type="PROSITE" id="PS50850">
    <property type="entry name" value="MFS"/>
    <property type="match status" value="1"/>
</dbReference>
<feature type="transmembrane region" description="Helical" evidence="5">
    <location>
        <begin position="291"/>
        <end position="311"/>
    </location>
</feature>
<dbReference type="PANTHER" id="PTHR23508:SF10">
    <property type="entry name" value="CARBOXYLIC ACID TRANSPORTER PROTEIN HOMOLOG"/>
    <property type="match status" value="1"/>
</dbReference>
<keyword evidence="3 5" id="KW-1133">Transmembrane helix</keyword>